<dbReference type="Proteomes" id="UP000252254">
    <property type="component" value="Unassembled WGS sequence"/>
</dbReference>
<evidence type="ECO:0000313" key="1">
    <source>
        <dbReference type="EMBL" id="RBO95351.1"/>
    </source>
</evidence>
<dbReference type="OrthoDB" id="2353585at2"/>
<keyword evidence="2" id="KW-1185">Reference proteome</keyword>
<gene>
    <name evidence="1" type="ORF">DES48_10861</name>
</gene>
<protein>
    <recommendedName>
        <fullName evidence="3">Gas vesicle protein</fullName>
    </recommendedName>
</protein>
<proteinExistence type="predicted"/>
<dbReference type="AlphaFoldDB" id="A0A366DZ17"/>
<name>A0A366DZ17_9BACI</name>
<accession>A0A366DZ17</accession>
<comment type="caution">
    <text evidence="1">The sequence shown here is derived from an EMBL/GenBank/DDBJ whole genome shotgun (WGS) entry which is preliminary data.</text>
</comment>
<dbReference type="EMBL" id="QNRI01000008">
    <property type="protein sequence ID" value="RBO95351.1"/>
    <property type="molecule type" value="Genomic_DNA"/>
</dbReference>
<evidence type="ECO:0000313" key="2">
    <source>
        <dbReference type="Proteomes" id="UP000252254"/>
    </source>
</evidence>
<evidence type="ECO:0008006" key="3">
    <source>
        <dbReference type="Google" id="ProtNLM"/>
    </source>
</evidence>
<reference evidence="1 2" key="1">
    <citation type="submission" date="2018-06" db="EMBL/GenBank/DDBJ databases">
        <title>Genomic Encyclopedia of Type Strains, Phase IV (KMG-IV): sequencing the most valuable type-strain genomes for metagenomic binning, comparative biology and taxonomic classification.</title>
        <authorList>
            <person name="Goeker M."/>
        </authorList>
    </citation>
    <scope>NUCLEOTIDE SEQUENCE [LARGE SCALE GENOMIC DNA]</scope>
    <source>
        <strain evidence="1 2">DSM 15140</strain>
    </source>
</reference>
<dbReference type="RefSeq" id="WP_113869342.1">
    <property type="nucleotide sequence ID" value="NZ_BAABQN010000012.1"/>
</dbReference>
<organism evidence="1 2">
    <name type="scientific">Paraliobacillus ryukyuensis</name>
    <dbReference type="NCBI Taxonomy" id="200904"/>
    <lineage>
        <taxon>Bacteria</taxon>
        <taxon>Bacillati</taxon>
        <taxon>Bacillota</taxon>
        <taxon>Bacilli</taxon>
        <taxon>Bacillales</taxon>
        <taxon>Bacillaceae</taxon>
        <taxon>Paraliobacillus</taxon>
    </lineage>
</organism>
<dbReference type="STRING" id="200904.GCA_900168775_02835"/>
<sequence length="93" mass="10487">MGKNLLVKGMILGALAGGALTLFDHDTRKEVKYKVKKINSRTTYYFRHPSDFVAEVRNQYQAASTMMTRQLNTASKFLADIEALIEQSTKADE</sequence>